<dbReference type="EMBL" id="UOED01000039">
    <property type="protein sequence ID" value="VAV88924.1"/>
    <property type="molecule type" value="Genomic_DNA"/>
</dbReference>
<gene>
    <name evidence="2" type="ORF">MNBD_ALPHA02-800</name>
</gene>
<reference evidence="2" key="1">
    <citation type="submission" date="2018-06" db="EMBL/GenBank/DDBJ databases">
        <authorList>
            <person name="Zhirakovskaya E."/>
        </authorList>
    </citation>
    <scope>NUCLEOTIDE SEQUENCE</scope>
</reference>
<accession>A0A3B0R661</accession>
<evidence type="ECO:0000259" key="1">
    <source>
        <dbReference type="PROSITE" id="PS50943"/>
    </source>
</evidence>
<dbReference type="GO" id="GO:0003677">
    <property type="term" value="F:DNA binding"/>
    <property type="evidence" value="ECO:0007669"/>
    <property type="project" value="InterPro"/>
</dbReference>
<sequence length="168" mass="18704">MSELFEPKNHEESIVAVVMGLVMDMQFSVQAAMKNRRISQKKLAELMGCSAPNVSQMLADDANPRVETIAKALAVMGEKFVFATESLHGEWITIDFEQKAAQINESIAKGKSLKEIRKVFVNIGIVSEEEPAKVELVRGRIRNINRANDNGWLKGPMVKEFSKELNAA</sequence>
<dbReference type="Pfam" id="PF01381">
    <property type="entry name" value="HTH_3"/>
    <property type="match status" value="1"/>
</dbReference>
<dbReference type="PROSITE" id="PS50943">
    <property type="entry name" value="HTH_CROC1"/>
    <property type="match status" value="1"/>
</dbReference>
<dbReference type="Gene3D" id="1.10.260.40">
    <property type="entry name" value="lambda repressor-like DNA-binding domains"/>
    <property type="match status" value="1"/>
</dbReference>
<name>A0A3B0R661_9ZZZZ</name>
<dbReference type="AlphaFoldDB" id="A0A3B0R661"/>
<dbReference type="InterPro" id="IPR010982">
    <property type="entry name" value="Lambda_DNA-bd_dom_sf"/>
</dbReference>
<dbReference type="InterPro" id="IPR001387">
    <property type="entry name" value="Cro/C1-type_HTH"/>
</dbReference>
<dbReference type="SMART" id="SM00530">
    <property type="entry name" value="HTH_XRE"/>
    <property type="match status" value="1"/>
</dbReference>
<organism evidence="2">
    <name type="scientific">hydrothermal vent metagenome</name>
    <dbReference type="NCBI Taxonomy" id="652676"/>
    <lineage>
        <taxon>unclassified sequences</taxon>
        <taxon>metagenomes</taxon>
        <taxon>ecological metagenomes</taxon>
    </lineage>
</organism>
<dbReference type="SUPFAM" id="SSF47413">
    <property type="entry name" value="lambda repressor-like DNA-binding domains"/>
    <property type="match status" value="1"/>
</dbReference>
<feature type="domain" description="HTH cro/C1-type" evidence="1">
    <location>
        <begin position="29"/>
        <end position="87"/>
    </location>
</feature>
<evidence type="ECO:0000313" key="2">
    <source>
        <dbReference type="EMBL" id="VAV88924.1"/>
    </source>
</evidence>
<protein>
    <recommendedName>
        <fullName evidence="1">HTH cro/C1-type domain-containing protein</fullName>
    </recommendedName>
</protein>
<dbReference type="CDD" id="cd00093">
    <property type="entry name" value="HTH_XRE"/>
    <property type="match status" value="1"/>
</dbReference>
<proteinExistence type="predicted"/>